<evidence type="ECO:0000313" key="1">
    <source>
        <dbReference type="Proteomes" id="UP001732720"/>
    </source>
</evidence>
<dbReference type="RefSeq" id="XP_073900863.1">
    <property type="nucleotide sequence ID" value="XM_074044762.1"/>
</dbReference>
<proteinExistence type="predicted"/>
<evidence type="ECO:0000313" key="2">
    <source>
        <dbReference type="RefSeq" id="XP_073900863.1"/>
    </source>
</evidence>
<keyword evidence="1" id="KW-1185">Reference proteome</keyword>
<protein>
    <submittedName>
        <fullName evidence="2">F-box and WD repeat domain containing protein 10B-like</fullName>
    </submittedName>
</protein>
<name>A0AC58K7I5_CASCN</name>
<accession>A0AC58K7I5</accession>
<gene>
    <name evidence="2" type="primary">LOC141413630</name>
</gene>
<reference evidence="2" key="1">
    <citation type="submission" date="2025-08" db="UniProtKB">
        <authorList>
            <consortium name="RefSeq"/>
        </authorList>
    </citation>
    <scope>IDENTIFICATION</scope>
</reference>
<dbReference type="Proteomes" id="UP001732720">
    <property type="component" value="Chromosome 11"/>
</dbReference>
<sequence length="324" mass="37547">MAQLTTPECIISQSPGVKSSDNRVLQNMEPKLKQIPYFRCEKGSDSVPVCQKCEACVLAWKIFSTKEWFQRVNDISQRRFLASILQQLNSLYLLRYFQNILQTTQGKDFTYNRSRINLSRQEGMKAKVMKSSLNRMLDKAAEQKMRELLFWFGNSTHRTKANYTLLLLQMCNPKLLLTAASVIRVLFLREWNNISELHQDSADVLFFPEKDDKSEVSHVYWAAKPRPIPFPLSKASANKSMFENEAGKTTTSERYQNNSLYYISEMNKLFSTQSGIHEPGHDHFNLLMNADDVRALSSGFSQHRDFIRHLPIHLSKYILSMLVD</sequence>
<organism evidence="1 2">
    <name type="scientific">Castor canadensis</name>
    <name type="common">American beaver</name>
    <dbReference type="NCBI Taxonomy" id="51338"/>
    <lineage>
        <taxon>Eukaryota</taxon>
        <taxon>Metazoa</taxon>
        <taxon>Chordata</taxon>
        <taxon>Craniata</taxon>
        <taxon>Vertebrata</taxon>
        <taxon>Euteleostomi</taxon>
        <taxon>Mammalia</taxon>
        <taxon>Eutheria</taxon>
        <taxon>Euarchontoglires</taxon>
        <taxon>Glires</taxon>
        <taxon>Rodentia</taxon>
        <taxon>Castorimorpha</taxon>
        <taxon>Castoridae</taxon>
        <taxon>Castor</taxon>
    </lineage>
</organism>